<feature type="compositionally biased region" description="Low complexity" evidence="1">
    <location>
        <begin position="390"/>
        <end position="422"/>
    </location>
</feature>
<feature type="region of interest" description="Disordered" evidence="1">
    <location>
        <begin position="362"/>
        <end position="422"/>
    </location>
</feature>
<dbReference type="EMBL" id="WTPX01000084">
    <property type="protein sequence ID" value="NNJ26540.1"/>
    <property type="molecule type" value="Genomic_DNA"/>
</dbReference>
<keyword evidence="3" id="KW-1185">Reference proteome</keyword>
<name>A0ABX1VG65_9PLAN</name>
<feature type="compositionally biased region" description="Low complexity" evidence="1">
    <location>
        <begin position="435"/>
        <end position="453"/>
    </location>
</feature>
<organism evidence="2 3">
    <name type="scientific">Alienimonas chondri</name>
    <dbReference type="NCBI Taxonomy" id="2681879"/>
    <lineage>
        <taxon>Bacteria</taxon>
        <taxon>Pseudomonadati</taxon>
        <taxon>Planctomycetota</taxon>
        <taxon>Planctomycetia</taxon>
        <taxon>Planctomycetales</taxon>
        <taxon>Planctomycetaceae</taxon>
        <taxon>Alienimonas</taxon>
    </lineage>
</organism>
<evidence type="ECO:0000313" key="3">
    <source>
        <dbReference type="Proteomes" id="UP000609651"/>
    </source>
</evidence>
<evidence type="ECO:0000256" key="1">
    <source>
        <dbReference type="SAM" id="MobiDB-lite"/>
    </source>
</evidence>
<reference evidence="2 3" key="1">
    <citation type="journal article" date="2020" name="Syst. Appl. Microbiol.">
        <title>Alienimonas chondri sp. nov., a novel planctomycete isolated from the biofilm of the red alga Chondrus crispus.</title>
        <authorList>
            <person name="Vitorino I."/>
            <person name="Albuquerque L."/>
            <person name="Wiegand S."/>
            <person name="Kallscheuer N."/>
            <person name="da Costa M.S."/>
            <person name="Lobo-da-Cunha A."/>
            <person name="Jogler C."/>
            <person name="Lage O.M."/>
        </authorList>
    </citation>
    <scope>NUCLEOTIDE SEQUENCE [LARGE SCALE GENOMIC DNA]</scope>
    <source>
        <strain evidence="2 3">LzC2</strain>
    </source>
</reference>
<feature type="region of interest" description="Disordered" evidence="1">
    <location>
        <begin position="435"/>
        <end position="470"/>
    </location>
</feature>
<comment type="caution">
    <text evidence="2">The sequence shown here is derived from an EMBL/GenBank/DDBJ whole genome shotgun (WGS) entry which is preliminary data.</text>
</comment>
<gene>
    <name evidence="2" type="ORF">LzC2_26290</name>
</gene>
<evidence type="ECO:0000313" key="2">
    <source>
        <dbReference type="EMBL" id="NNJ26540.1"/>
    </source>
</evidence>
<sequence>MRPPRWAIPTPSFTPLSARAAIVPVSTLIASIWPGLLKLASPIFPPASNATAPAVIESAPGWVRSPVRARIATRPVAASLPTSAFNRTSSRASNVARVPPNTSLLTMTLPFGATTSTAPVVDRNPIAVRPATVSFNATTSSTMTQSMITSPEAPPRLTICTSPAAVSAAKVVTATSNGSATVPTPVPASTPRAAPLTFANPAPSPVSPSITAPAASMPTCPAPAFTRVRVTSPVRARSTASPPAVVTIASPERAFSCIVTAPSASSPTLPPAVVTAEPASSVRSPPSARSTALPSVGSGVEFAPVVATSASASTVREPPAIAASSVPRRSSPAEAFCTVREPSTKTSTSPVARRPAAFAPLGTATAPTVRSPPTRAIRTEPSIWVPSPPSGAAASKSAKATTSASISNRSPTASVAPPTRPPARTARFVICDRSAAASAPSSTTSAPVRSTRVPSAFPAPPARPENGASPRAIVPAARFGSLLPTSSTAAAI</sequence>
<protein>
    <submittedName>
        <fullName evidence="2">Uncharacterized protein</fullName>
    </submittedName>
</protein>
<dbReference type="Proteomes" id="UP000609651">
    <property type="component" value="Unassembled WGS sequence"/>
</dbReference>
<accession>A0ABX1VG65</accession>
<proteinExistence type="predicted"/>